<evidence type="ECO:0000256" key="3">
    <source>
        <dbReference type="ARBA" id="ARBA00023136"/>
    </source>
</evidence>
<keyword evidence="5" id="KW-0449">Lipoprotein</keyword>
<evidence type="ECO:0000256" key="6">
    <source>
        <dbReference type="SAM" id="SignalP"/>
    </source>
</evidence>
<dbReference type="GO" id="GO:0016020">
    <property type="term" value="C:membrane"/>
    <property type="evidence" value="ECO:0007669"/>
    <property type="project" value="InterPro"/>
</dbReference>
<dbReference type="InterPro" id="IPR008691">
    <property type="entry name" value="LpqH"/>
</dbReference>
<keyword evidence="4" id="KW-0564">Palmitate</keyword>
<evidence type="ECO:0000256" key="1">
    <source>
        <dbReference type="ARBA" id="ARBA00022475"/>
    </source>
</evidence>
<evidence type="ECO:0000256" key="2">
    <source>
        <dbReference type="ARBA" id="ARBA00022729"/>
    </source>
</evidence>
<dbReference type="EMBL" id="JLXW01000010">
    <property type="protein sequence ID" value="KBZ61225.1"/>
    <property type="molecule type" value="Genomic_DNA"/>
</dbReference>
<dbReference type="Pfam" id="PF05481">
    <property type="entry name" value="Myco_19_kDa"/>
    <property type="match status" value="1"/>
</dbReference>
<feature type="signal peptide" evidence="6">
    <location>
        <begin position="1"/>
        <end position="34"/>
    </location>
</feature>
<evidence type="ECO:0008006" key="9">
    <source>
        <dbReference type="Google" id="ProtNLM"/>
    </source>
</evidence>
<accession>A0A051TWM3</accession>
<keyword evidence="1" id="KW-1003">Cell membrane</keyword>
<evidence type="ECO:0000313" key="7">
    <source>
        <dbReference type="EMBL" id="KBZ61225.1"/>
    </source>
</evidence>
<comment type="caution">
    <text evidence="7">The sequence shown here is derived from an EMBL/GenBank/DDBJ whole genome shotgun (WGS) entry which is preliminary data.</text>
</comment>
<feature type="chain" id="PRO_5001564843" description="Lipoprotein LpqH" evidence="6">
    <location>
        <begin position="35"/>
        <end position="153"/>
    </location>
</feature>
<keyword evidence="2 6" id="KW-0732">Signal</keyword>
<evidence type="ECO:0000313" key="8">
    <source>
        <dbReference type="Proteomes" id="UP000025947"/>
    </source>
</evidence>
<gene>
    <name evidence="7" type="ORF">K875_04176</name>
</gene>
<evidence type="ECO:0000256" key="5">
    <source>
        <dbReference type="ARBA" id="ARBA00023288"/>
    </source>
</evidence>
<dbReference type="HOGENOM" id="CLU_131476_1_0_11"/>
<organism evidence="7 8">
    <name type="scientific">Mycobacterium [tuberculosis] TKK-01-0051</name>
    <dbReference type="NCBI Taxonomy" id="1324261"/>
    <lineage>
        <taxon>Bacteria</taxon>
        <taxon>Bacillati</taxon>
        <taxon>Actinomycetota</taxon>
        <taxon>Actinomycetes</taxon>
        <taxon>Mycobacteriales</taxon>
        <taxon>Mycobacteriaceae</taxon>
        <taxon>Mycobacterium</taxon>
        <taxon>Mycobacterium avium complex (MAC)</taxon>
    </lineage>
</organism>
<dbReference type="AlphaFoldDB" id="A0A051TWM3"/>
<protein>
    <recommendedName>
        <fullName evidence="9">Lipoprotein LpqH</fullName>
    </recommendedName>
</protein>
<dbReference type="Proteomes" id="UP000025947">
    <property type="component" value="Unassembled WGS sequence"/>
</dbReference>
<proteinExistence type="predicted"/>
<evidence type="ECO:0000256" key="4">
    <source>
        <dbReference type="ARBA" id="ARBA00023139"/>
    </source>
</evidence>
<name>A0A051TWM3_9MYCO</name>
<keyword evidence="8" id="KW-1185">Reference proteome</keyword>
<sequence length="153" mass="15802">MEWGAPVQKRFRNVSAIVLIAASVGACSSTPRAAAPPPGTLPPETAQVTINDHALPETHVVKCIPLGSLTAVTIGDTAAGTKAFISNENALTAKSVDISDLGGFTGGYAENLQGAAEVTLHGYTYTIRGRADGFDTDNPSLRATDTFTIKVAC</sequence>
<reference evidence="7 8" key="1">
    <citation type="submission" date="2014-04" db="EMBL/GenBank/DDBJ databases">
        <title>The Genome Sequence of Mycobacterium tuberculosis TKK-01-0051.</title>
        <authorList>
            <consortium name="The Broad Institute Genomics Platform"/>
            <consortium name="The Broad Institute Genome Sequencing Center for Infectious Disease"/>
            <person name="Earl A.M."/>
            <person name="Cohen K."/>
            <person name="Pym A."/>
            <person name="Bishai W."/>
            <person name="Maharaj K."/>
            <person name="Desjardins C."/>
            <person name="Abeel T."/>
            <person name="Young S."/>
            <person name="Zeng Q."/>
            <person name="Gargeya S."/>
            <person name="Abouelleil A."/>
            <person name="Alvarado L."/>
            <person name="Chapman S.B."/>
            <person name="Gainer-Dewar J."/>
            <person name="Goldberg J."/>
            <person name="Griggs A."/>
            <person name="Gujja S."/>
            <person name="Hansen M."/>
            <person name="Howarth C."/>
            <person name="Imamovic A."/>
            <person name="Larimer J."/>
            <person name="Murphy C."/>
            <person name="Naylor J."/>
            <person name="Pearson M."/>
            <person name="Poon T.W."/>
            <person name="Priest M."/>
            <person name="Roberts A."/>
            <person name="Saif S."/>
            <person name="Shea T."/>
            <person name="Sykes S."/>
            <person name="Wortman J."/>
            <person name="Nusbaum C."/>
            <person name="Birren B."/>
        </authorList>
    </citation>
    <scope>NUCLEOTIDE SEQUENCE [LARGE SCALE GENOMIC DNA]</scope>
    <source>
        <strain evidence="7 8">TKK-01-0051</strain>
    </source>
</reference>
<dbReference type="PATRIC" id="fig|1324261.3.peg.4219"/>
<keyword evidence="3" id="KW-0472">Membrane</keyword>